<proteinExistence type="inferred from homology"/>
<dbReference type="STRING" id="648757.Rvan_3047"/>
<protein>
    <recommendedName>
        <fullName evidence="3">4a-hydroxytetrahydrobiopterin dehydratase</fullName>
        <ecNumber evidence="3">4.2.1.96</ecNumber>
    </recommendedName>
</protein>
<dbReference type="KEGG" id="rva:Rvan_3047"/>
<comment type="similarity">
    <text evidence="2">Belongs to the pterin-4-alpha-carbinolamine dehydratase family.</text>
</comment>
<organism evidence="5 6">
    <name type="scientific">Rhodomicrobium vannielii (strain ATCC 17100 / DSM 162 / LMG 4299 / NCIMB 10020 / ATH 3.1.1)</name>
    <dbReference type="NCBI Taxonomy" id="648757"/>
    <lineage>
        <taxon>Bacteria</taxon>
        <taxon>Pseudomonadati</taxon>
        <taxon>Pseudomonadota</taxon>
        <taxon>Alphaproteobacteria</taxon>
        <taxon>Hyphomicrobiales</taxon>
        <taxon>Hyphomicrobiaceae</taxon>
        <taxon>Rhodomicrobium</taxon>
    </lineage>
</organism>
<evidence type="ECO:0000313" key="6">
    <source>
        <dbReference type="Proteomes" id="UP000001399"/>
    </source>
</evidence>
<name>E3I0D3_RHOVT</name>
<dbReference type="SUPFAM" id="SSF55248">
    <property type="entry name" value="PCD-like"/>
    <property type="match status" value="1"/>
</dbReference>
<dbReference type="NCBIfam" id="NF002017">
    <property type="entry name" value="PRK00823.1-2"/>
    <property type="match status" value="1"/>
</dbReference>
<dbReference type="PANTHER" id="PTHR12599:SF0">
    <property type="entry name" value="PTERIN-4-ALPHA-CARBINOLAMINE DEHYDRATASE"/>
    <property type="match status" value="1"/>
</dbReference>
<dbReference type="Pfam" id="PF01329">
    <property type="entry name" value="Pterin_4a"/>
    <property type="match status" value="1"/>
</dbReference>
<dbReference type="OrthoDB" id="9794987at2"/>
<keyword evidence="6" id="KW-1185">Reference proteome</keyword>
<evidence type="ECO:0000256" key="3">
    <source>
        <dbReference type="ARBA" id="ARBA00013252"/>
    </source>
</evidence>
<dbReference type="Proteomes" id="UP000001399">
    <property type="component" value="Chromosome"/>
</dbReference>
<accession>E3I0D3</accession>
<sequence>MTYDDKKIAARLKADLPNWTHAHGYLRRTYKTKNWKATMMLVNAIGYLAETAWHHPDLLVSFSSVELRLMSHDAGGITDKDFELAAKIEALVGWKDGNRILGE</sequence>
<evidence type="ECO:0000313" key="5">
    <source>
        <dbReference type="EMBL" id="ADP72251.1"/>
    </source>
</evidence>
<dbReference type="AlphaFoldDB" id="E3I0D3"/>
<evidence type="ECO:0000256" key="4">
    <source>
        <dbReference type="ARBA" id="ARBA00023239"/>
    </source>
</evidence>
<dbReference type="InterPro" id="IPR036428">
    <property type="entry name" value="PCD_sf"/>
</dbReference>
<dbReference type="CDD" id="cd00488">
    <property type="entry name" value="PCD_DCoH"/>
    <property type="match status" value="1"/>
</dbReference>
<dbReference type="Gene3D" id="3.30.1360.20">
    <property type="entry name" value="Transcriptional coactivator/pterin dehydratase"/>
    <property type="match status" value="1"/>
</dbReference>
<dbReference type="GO" id="GO:0006729">
    <property type="term" value="P:tetrahydrobiopterin biosynthetic process"/>
    <property type="evidence" value="ECO:0007669"/>
    <property type="project" value="InterPro"/>
</dbReference>
<gene>
    <name evidence="5" type="ordered locus">Rvan_3047</name>
</gene>
<evidence type="ECO:0000256" key="2">
    <source>
        <dbReference type="ARBA" id="ARBA00006472"/>
    </source>
</evidence>
<reference evidence="6" key="1">
    <citation type="journal article" date="2011" name="J. Bacteriol.">
        <title>Genome sequences of eight morphologically diverse alphaproteobacteria.</title>
        <authorList>
            <consortium name="US DOE Joint Genome Institute"/>
            <person name="Brown P.J."/>
            <person name="Kysela D.T."/>
            <person name="Buechlein A."/>
            <person name="Hemmerich C."/>
            <person name="Brun Y.V."/>
        </authorList>
    </citation>
    <scope>NUCLEOTIDE SEQUENCE [LARGE SCALE GENOMIC DNA]</scope>
    <source>
        <strain evidence="6">ATCC 17100 / ATH 3.1.1 / DSM 162 / LMG 4299</strain>
    </source>
</reference>
<keyword evidence="4" id="KW-0456">Lyase</keyword>
<dbReference type="RefSeq" id="WP_013420620.1">
    <property type="nucleotide sequence ID" value="NC_014664.1"/>
</dbReference>
<dbReference type="PANTHER" id="PTHR12599">
    <property type="entry name" value="PTERIN-4-ALPHA-CARBINOLAMINE DEHYDRATASE"/>
    <property type="match status" value="1"/>
</dbReference>
<dbReference type="EMBL" id="CP002292">
    <property type="protein sequence ID" value="ADP72251.1"/>
    <property type="molecule type" value="Genomic_DNA"/>
</dbReference>
<comment type="catalytic activity">
    <reaction evidence="1">
        <text>(4aS,6R)-4a-hydroxy-L-erythro-5,6,7,8-tetrahydrobiopterin = (6R)-L-erythro-6,7-dihydrobiopterin + H2O</text>
        <dbReference type="Rhea" id="RHEA:11920"/>
        <dbReference type="ChEBI" id="CHEBI:15377"/>
        <dbReference type="ChEBI" id="CHEBI:15642"/>
        <dbReference type="ChEBI" id="CHEBI:43120"/>
        <dbReference type="EC" id="4.2.1.96"/>
    </reaction>
</comment>
<dbReference type="InterPro" id="IPR001533">
    <property type="entry name" value="Pterin_deHydtase"/>
</dbReference>
<dbReference type="HOGENOM" id="CLU_081974_4_0_5"/>
<dbReference type="GO" id="GO:0008124">
    <property type="term" value="F:4-alpha-hydroxytetrahydrobiopterin dehydratase activity"/>
    <property type="evidence" value="ECO:0007669"/>
    <property type="project" value="UniProtKB-EC"/>
</dbReference>
<dbReference type="eggNOG" id="COG2154">
    <property type="taxonomic scope" value="Bacteria"/>
</dbReference>
<dbReference type="EC" id="4.2.1.96" evidence="3"/>
<evidence type="ECO:0000256" key="1">
    <source>
        <dbReference type="ARBA" id="ARBA00001554"/>
    </source>
</evidence>